<dbReference type="Proteomes" id="UP000266841">
    <property type="component" value="Unassembled WGS sequence"/>
</dbReference>
<organism evidence="1 3">
    <name type="scientific">Thalassiosira oceanica</name>
    <name type="common">Marine diatom</name>
    <dbReference type="NCBI Taxonomy" id="159749"/>
    <lineage>
        <taxon>Eukaryota</taxon>
        <taxon>Sar</taxon>
        <taxon>Stramenopiles</taxon>
        <taxon>Ochrophyta</taxon>
        <taxon>Bacillariophyta</taxon>
        <taxon>Coscinodiscophyceae</taxon>
        <taxon>Thalassiosirophycidae</taxon>
        <taxon>Thalassiosirales</taxon>
        <taxon>Thalassiosiraceae</taxon>
        <taxon>Thalassiosira</taxon>
    </lineage>
</organism>
<evidence type="ECO:0008006" key="4">
    <source>
        <dbReference type="Google" id="ProtNLM"/>
    </source>
</evidence>
<dbReference type="EMBL" id="AGNL01029594">
    <property type="protein sequence ID" value="EJK57075.1"/>
    <property type="molecule type" value="Genomic_DNA"/>
</dbReference>
<sequence>MIEIDSYYTAVTALLPAHYWTTPKACCLSTETSKRASKNRHCISSKKIRKKGVFYTVSTWDSPEALEEFFQHELNDSHLRRMSKAGKYTKIMTFASTSTPPNSNEAVSKVNKEGIWIDVEHLRTMLTSITNDMKI</sequence>
<evidence type="ECO:0000313" key="1">
    <source>
        <dbReference type="EMBL" id="EJK57075.1"/>
    </source>
</evidence>
<accession>K0RVS1</accession>
<keyword evidence="3" id="KW-1185">Reference proteome</keyword>
<dbReference type="AlphaFoldDB" id="K0RVS1"/>
<reference evidence="1 3" key="1">
    <citation type="journal article" date="2012" name="Genome Biol.">
        <title>Genome and low-iron response of an oceanic diatom adapted to chronic iron limitation.</title>
        <authorList>
            <person name="Lommer M."/>
            <person name="Specht M."/>
            <person name="Roy A.S."/>
            <person name="Kraemer L."/>
            <person name="Andreson R."/>
            <person name="Gutowska M.A."/>
            <person name="Wolf J."/>
            <person name="Bergner S.V."/>
            <person name="Schilhabel M.B."/>
            <person name="Klostermeier U.C."/>
            <person name="Beiko R.G."/>
            <person name="Rosenstiel P."/>
            <person name="Hippler M."/>
            <person name="Laroche J."/>
        </authorList>
    </citation>
    <scope>NUCLEOTIDE SEQUENCE [LARGE SCALE GENOMIC DNA]</scope>
    <source>
        <strain evidence="1 3">CCMP1005</strain>
    </source>
</reference>
<evidence type="ECO:0000313" key="2">
    <source>
        <dbReference type="EMBL" id="EJK65872.1"/>
    </source>
</evidence>
<gene>
    <name evidence="2" type="ORF">THAOC_13231</name>
    <name evidence="1" type="ORF">THAOC_22921</name>
</gene>
<dbReference type="EMBL" id="AGNL01015409">
    <property type="protein sequence ID" value="EJK65872.1"/>
    <property type="molecule type" value="Genomic_DNA"/>
</dbReference>
<comment type="caution">
    <text evidence="1">The sequence shown here is derived from an EMBL/GenBank/DDBJ whole genome shotgun (WGS) entry which is preliminary data.</text>
</comment>
<protein>
    <recommendedName>
        <fullName evidence="4">DUF3291 domain-containing protein</fullName>
    </recommendedName>
</protein>
<proteinExistence type="predicted"/>
<name>K0RVS1_THAOC</name>
<evidence type="ECO:0000313" key="3">
    <source>
        <dbReference type="Proteomes" id="UP000266841"/>
    </source>
</evidence>